<dbReference type="EMBL" id="AGWL01000008">
    <property type="protein sequence ID" value="EKU94689.1"/>
    <property type="molecule type" value="Genomic_DNA"/>
</dbReference>
<dbReference type="InterPro" id="IPR036610">
    <property type="entry name" value="PEBP-like_sf"/>
</dbReference>
<accession>K9EBP5</accession>
<dbReference type="CDD" id="cd00865">
    <property type="entry name" value="PEBP_bact_arch"/>
    <property type="match status" value="1"/>
</dbReference>
<evidence type="ECO:0000256" key="1">
    <source>
        <dbReference type="ARBA" id="ARBA00007120"/>
    </source>
</evidence>
<evidence type="ECO:0000256" key="2">
    <source>
        <dbReference type="SAM" id="MobiDB-lite"/>
    </source>
</evidence>
<dbReference type="InterPro" id="IPR005247">
    <property type="entry name" value="YbhB_YbcL/LppC-like"/>
</dbReference>
<proteinExistence type="inferred from homology"/>
<organism evidence="3 4">
    <name type="scientific">Actinobaculum massiliense ACS-171-V-Col2</name>
    <dbReference type="NCBI Taxonomy" id="883066"/>
    <lineage>
        <taxon>Bacteria</taxon>
        <taxon>Bacillati</taxon>
        <taxon>Actinomycetota</taxon>
        <taxon>Actinomycetes</taxon>
        <taxon>Actinomycetales</taxon>
        <taxon>Actinomycetaceae</taxon>
        <taxon>Actinobaculum</taxon>
    </lineage>
</organism>
<dbReference type="PANTHER" id="PTHR30289">
    <property type="entry name" value="UNCHARACTERIZED PROTEIN YBCL-RELATED"/>
    <property type="match status" value="1"/>
</dbReference>
<name>K9EBP5_9ACTO</name>
<sequence>MNPYDELEAGRVDLALASEDFEAGGQLPESATGTGTTPGGQDLSPQLSWKAGPEGTQAYMVSCYDPDAPTPSGYWHWVAINLPASVTSLAQGAGDELPEGAINLKNDGGTAAFQGAAPPPGHGPHRYIFTVHALDSRLDLDGEARPAVAHFMARGHILGRGMLIGTWENAG</sequence>
<dbReference type="Proteomes" id="UP000009888">
    <property type="component" value="Unassembled WGS sequence"/>
</dbReference>
<dbReference type="InterPro" id="IPR008914">
    <property type="entry name" value="PEBP"/>
</dbReference>
<comment type="similarity">
    <text evidence="1">Belongs to the UPF0098 family.</text>
</comment>
<dbReference type="RefSeq" id="WP_007001841.1">
    <property type="nucleotide sequence ID" value="NZ_JH992956.1"/>
</dbReference>
<dbReference type="Pfam" id="PF01161">
    <property type="entry name" value="PBP"/>
    <property type="match status" value="1"/>
</dbReference>
<protein>
    <submittedName>
        <fullName evidence="3">YbhB/YbcL family Raf kinase inhibitor-like protein</fullName>
    </submittedName>
</protein>
<reference evidence="3 4" key="1">
    <citation type="submission" date="2012-09" db="EMBL/GenBank/DDBJ databases">
        <title>The Genome Sequence of Actinobaculum massiliae ACS-171-V-COL2.</title>
        <authorList>
            <consortium name="The Broad Institute Genome Sequencing Platform"/>
            <person name="Earl A."/>
            <person name="Ward D."/>
            <person name="Feldgarden M."/>
            <person name="Gevers D."/>
            <person name="Saerens B."/>
            <person name="Vaneechoutte M."/>
            <person name="Walker B."/>
            <person name="Young S.K."/>
            <person name="Zeng Q."/>
            <person name="Gargeya S."/>
            <person name="Fitzgerald M."/>
            <person name="Haas B."/>
            <person name="Abouelleil A."/>
            <person name="Alvarado L."/>
            <person name="Arachchi H.M."/>
            <person name="Berlin A."/>
            <person name="Chapman S.B."/>
            <person name="Goldberg J."/>
            <person name="Griggs A."/>
            <person name="Gujja S."/>
            <person name="Hansen M."/>
            <person name="Howarth C."/>
            <person name="Imamovic A."/>
            <person name="Larimer J."/>
            <person name="McCowen C."/>
            <person name="Montmayeur A."/>
            <person name="Murphy C."/>
            <person name="Neiman D."/>
            <person name="Pearson M."/>
            <person name="Priest M."/>
            <person name="Roberts A."/>
            <person name="Saif S."/>
            <person name="Shea T."/>
            <person name="Sisk P."/>
            <person name="Sykes S."/>
            <person name="Wortman J."/>
            <person name="Nusbaum C."/>
            <person name="Birren B."/>
        </authorList>
    </citation>
    <scope>NUCLEOTIDE SEQUENCE [LARGE SCALE GENOMIC DNA]</scope>
    <source>
        <strain evidence="4">ACS-171-V-Col2</strain>
    </source>
</reference>
<dbReference type="PATRIC" id="fig|883066.3.peg.1698"/>
<keyword evidence="4" id="KW-1185">Reference proteome</keyword>
<comment type="caution">
    <text evidence="3">The sequence shown here is derived from an EMBL/GenBank/DDBJ whole genome shotgun (WGS) entry which is preliminary data.</text>
</comment>
<dbReference type="eggNOG" id="COG1881">
    <property type="taxonomic scope" value="Bacteria"/>
</dbReference>
<dbReference type="AlphaFoldDB" id="K9EBP5"/>
<dbReference type="HOGENOM" id="CLU_083918_2_1_11"/>
<evidence type="ECO:0000313" key="4">
    <source>
        <dbReference type="Proteomes" id="UP000009888"/>
    </source>
</evidence>
<dbReference type="Gene3D" id="3.90.280.10">
    <property type="entry name" value="PEBP-like"/>
    <property type="match status" value="1"/>
</dbReference>
<feature type="region of interest" description="Disordered" evidence="2">
    <location>
        <begin position="25"/>
        <end position="45"/>
    </location>
</feature>
<dbReference type="SUPFAM" id="SSF49777">
    <property type="entry name" value="PEBP-like"/>
    <property type="match status" value="1"/>
</dbReference>
<dbReference type="PANTHER" id="PTHR30289:SF1">
    <property type="entry name" value="PEBP (PHOSPHATIDYLETHANOLAMINE-BINDING PROTEIN) FAMILY PROTEIN"/>
    <property type="match status" value="1"/>
</dbReference>
<evidence type="ECO:0000313" key="3">
    <source>
        <dbReference type="EMBL" id="EKU94689.1"/>
    </source>
</evidence>
<dbReference type="NCBIfam" id="TIGR00481">
    <property type="entry name" value="YbhB/YbcL family Raf kinase inhibitor-like protein"/>
    <property type="match status" value="1"/>
</dbReference>
<gene>
    <name evidence="3" type="ORF">HMPREF9233_01636</name>
</gene>
<dbReference type="STRING" id="202789.GCA_001457435_00468"/>